<dbReference type="SUPFAM" id="SSF57716">
    <property type="entry name" value="Glucocorticoid receptor-like (DNA-binding domain)"/>
    <property type="match status" value="1"/>
</dbReference>
<gene>
    <name evidence="13" type="primary">LOC113401413</name>
</gene>
<organism evidence="12 13">
    <name type="scientific">Vanessa tameamea</name>
    <name type="common">Kamehameha butterfly</name>
    <dbReference type="NCBI Taxonomy" id="334116"/>
    <lineage>
        <taxon>Eukaryota</taxon>
        <taxon>Metazoa</taxon>
        <taxon>Ecdysozoa</taxon>
        <taxon>Arthropoda</taxon>
        <taxon>Hexapoda</taxon>
        <taxon>Insecta</taxon>
        <taxon>Pterygota</taxon>
        <taxon>Neoptera</taxon>
        <taxon>Endopterygota</taxon>
        <taxon>Lepidoptera</taxon>
        <taxon>Glossata</taxon>
        <taxon>Ditrysia</taxon>
        <taxon>Papilionoidea</taxon>
        <taxon>Nymphalidae</taxon>
        <taxon>Nymphalinae</taxon>
        <taxon>Vanessa</taxon>
    </lineage>
</organism>
<dbReference type="SUPFAM" id="SSF57667">
    <property type="entry name" value="beta-beta-alpha zinc fingers"/>
    <property type="match status" value="3"/>
</dbReference>
<reference evidence="13" key="2">
    <citation type="submission" date="2025-08" db="UniProtKB">
        <authorList>
            <consortium name="RefSeq"/>
        </authorList>
    </citation>
    <scope>IDENTIFICATION</scope>
    <source>
        <tissue evidence="13">Whole body</tissue>
    </source>
</reference>
<keyword evidence="4 8" id="KW-0863">Zinc-finger</keyword>
<keyword evidence="7" id="KW-0539">Nucleus</keyword>
<evidence type="ECO:0000256" key="8">
    <source>
        <dbReference type="PROSITE-ProRule" id="PRU00042"/>
    </source>
</evidence>
<evidence type="ECO:0000256" key="4">
    <source>
        <dbReference type="ARBA" id="ARBA00022771"/>
    </source>
</evidence>
<reference evidence="12" key="1">
    <citation type="submission" date="2025-05" db="UniProtKB">
        <authorList>
            <consortium name="RefSeq"/>
        </authorList>
    </citation>
    <scope>NUCLEOTIDE SEQUENCE [LARGE SCALE GENOMIC DNA]</scope>
</reference>
<dbReference type="GeneID" id="113401413"/>
<keyword evidence="12" id="KW-1185">Reference proteome</keyword>
<feature type="domain" description="C2H2-type" evidence="10">
    <location>
        <begin position="241"/>
        <end position="268"/>
    </location>
</feature>
<dbReference type="PROSITE" id="PS51915">
    <property type="entry name" value="ZAD"/>
    <property type="match status" value="1"/>
</dbReference>
<dbReference type="PANTHER" id="PTHR16515">
    <property type="entry name" value="PR DOMAIN ZINC FINGER PROTEIN"/>
    <property type="match status" value="1"/>
</dbReference>
<dbReference type="FunFam" id="3.30.160.60:FF:000446">
    <property type="entry name" value="Zinc finger protein"/>
    <property type="match status" value="2"/>
</dbReference>
<feature type="binding site" evidence="9">
    <location>
        <position position="50"/>
    </location>
    <ligand>
        <name>Zn(2+)</name>
        <dbReference type="ChEBI" id="CHEBI:29105"/>
    </ligand>
</feature>
<evidence type="ECO:0000313" key="13">
    <source>
        <dbReference type="RefSeq" id="XP_026497114.1"/>
    </source>
</evidence>
<dbReference type="Proteomes" id="UP001652626">
    <property type="component" value="Chromosome 2"/>
</dbReference>
<evidence type="ECO:0000256" key="3">
    <source>
        <dbReference type="ARBA" id="ARBA00022737"/>
    </source>
</evidence>
<feature type="domain" description="C2H2-type" evidence="10">
    <location>
        <begin position="297"/>
        <end position="324"/>
    </location>
</feature>
<evidence type="ECO:0000256" key="5">
    <source>
        <dbReference type="ARBA" id="ARBA00022833"/>
    </source>
</evidence>
<feature type="domain" description="ZAD" evidence="11">
    <location>
        <begin position="6"/>
        <end position="77"/>
    </location>
</feature>
<keyword evidence="3" id="KW-0677">Repeat</keyword>
<feature type="binding site" evidence="9">
    <location>
        <position position="11"/>
    </location>
    <ligand>
        <name>Zn(2+)</name>
        <dbReference type="ChEBI" id="CHEBI:29105"/>
    </ligand>
</feature>
<dbReference type="PROSITE" id="PS50157">
    <property type="entry name" value="ZINC_FINGER_C2H2_2"/>
    <property type="match status" value="6"/>
</dbReference>
<feature type="domain" description="C2H2-type" evidence="10">
    <location>
        <begin position="174"/>
        <end position="201"/>
    </location>
</feature>
<dbReference type="SMART" id="SM00355">
    <property type="entry name" value="ZnF_C2H2"/>
    <property type="match status" value="6"/>
</dbReference>
<evidence type="ECO:0000259" key="10">
    <source>
        <dbReference type="PROSITE" id="PS50157"/>
    </source>
</evidence>
<keyword evidence="5 9" id="KW-0862">Zinc</keyword>
<dbReference type="GO" id="GO:0003677">
    <property type="term" value="F:DNA binding"/>
    <property type="evidence" value="ECO:0007669"/>
    <property type="project" value="UniProtKB-KW"/>
</dbReference>
<dbReference type="InterPro" id="IPR012934">
    <property type="entry name" value="Znf_AD"/>
</dbReference>
<keyword evidence="2 9" id="KW-0479">Metal-binding</keyword>
<dbReference type="GO" id="GO:0010468">
    <property type="term" value="P:regulation of gene expression"/>
    <property type="evidence" value="ECO:0007669"/>
    <property type="project" value="TreeGrafter"/>
</dbReference>
<comment type="subcellular location">
    <subcellularLocation>
        <location evidence="1">Nucleus</location>
    </subcellularLocation>
</comment>
<dbReference type="RefSeq" id="XP_026497114.1">
    <property type="nucleotide sequence ID" value="XM_026641329.2"/>
</dbReference>
<dbReference type="PROSITE" id="PS00028">
    <property type="entry name" value="ZINC_FINGER_C2H2_1"/>
    <property type="match status" value="6"/>
</dbReference>
<proteinExistence type="predicted"/>
<keyword evidence="6" id="KW-0238">DNA-binding</keyword>
<dbReference type="AlphaFoldDB" id="A0A8B8IJ42"/>
<feature type="binding site" evidence="9">
    <location>
        <position position="53"/>
    </location>
    <ligand>
        <name>Zn(2+)</name>
        <dbReference type="ChEBI" id="CHEBI:29105"/>
    </ligand>
</feature>
<feature type="domain" description="C2H2-type" evidence="10">
    <location>
        <begin position="213"/>
        <end position="241"/>
    </location>
</feature>
<dbReference type="SMART" id="SM00868">
    <property type="entry name" value="zf-AD"/>
    <property type="match status" value="1"/>
</dbReference>
<dbReference type="GO" id="GO:0005634">
    <property type="term" value="C:nucleus"/>
    <property type="evidence" value="ECO:0007669"/>
    <property type="project" value="UniProtKB-SubCell"/>
</dbReference>
<name>A0A8B8IJ42_VANTA</name>
<dbReference type="Pfam" id="PF00096">
    <property type="entry name" value="zf-C2H2"/>
    <property type="match status" value="3"/>
</dbReference>
<feature type="domain" description="C2H2-type" evidence="10">
    <location>
        <begin position="269"/>
        <end position="296"/>
    </location>
</feature>
<dbReference type="FunFam" id="3.30.160.60:FF:003017">
    <property type="entry name" value="Si:cabz01054396.2"/>
    <property type="match status" value="1"/>
</dbReference>
<dbReference type="Gene3D" id="3.30.160.60">
    <property type="entry name" value="Classic Zinc Finger"/>
    <property type="match status" value="5"/>
</dbReference>
<evidence type="ECO:0000259" key="11">
    <source>
        <dbReference type="PROSITE" id="PS51915"/>
    </source>
</evidence>
<dbReference type="InterPro" id="IPR036236">
    <property type="entry name" value="Znf_C2H2_sf"/>
</dbReference>
<feature type="domain" description="C2H2-type" evidence="10">
    <location>
        <begin position="325"/>
        <end position="348"/>
    </location>
</feature>
<dbReference type="Gene3D" id="3.40.1800.20">
    <property type="match status" value="1"/>
</dbReference>
<evidence type="ECO:0000256" key="7">
    <source>
        <dbReference type="ARBA" id="ARBA00023242"/>
    </source>
</evidence>
<dbReference type="InterPro" id="IPR013087">
    <property type="entry name" value="Znf_C2H2_type"/>
</dbReference>
<dbReference type="InterPro" id="IPR050331">
    <property type="entry name" value="Zinc_finger"/>
</dbReference>
<protein>
    <submittedName>
        <fullName evidence="13">Histone-lysine N-methyltransferase PRDM9-like isoform X2</fullName>
    </submittedName>
</protein>
<dbReference type="GO" id="GO:0008270">
    <property type="term" value="F:zinc ion binding"/>
    <property type="evidence" value="ECO:0007669"/>
    <property type="project" value="UniProtKB-UniRule"/>
</dbReference>
<evidence type="ECO:0000256" key="6">
    <source>
        <dbReference type="ARBA" id="ARBA00023125"/>
    </source>
</evidence>
<evidence type="ECO:0000256" key="2">
    <source>
        <dbReference type="ARBA" id="ARBA00022723"/>
    </source>
</evidence>
<evidence type="ECO:0000256" key="9">
    <source>
        <dbReference type="PROSITE-ProRule" id="PRU01263"/>
    </source>
</evidence>
<accession>A0A8B8IJ42</accession>
<dbReference type="Pfam" id="PF07776">
    <property type="entry name" value="zf-AD"/>
    <property type="match status" value="1"/>
</dbReference>
<evidence type="ECO:0000313" key="12">
    <source>
        <dbReference type="Proteomes" id="UP001652626"/>
    </source>
</evidence>
<evidence type="ECO:0000256" key="1">
    <source>
        <dbReference type="ARBA" id="ARBA00004123"/>
    </source>
</evidence>
<dbReference type="PANTHER" id="PTHR16515:SF49">
    <property type="entry name" value="GASTRULA ZINC FINGER PROTEIN XLCGF49.1-LIKE-RELATED"/>
    <property type="match status" value="1"/>
</dbReference>
<sequence length="353" mass="41740">MPDFNKLCRACLTTMDSFKYKFNDNVSTDDYLFCTAIEINQDEEFPKTLCNTCYDLLTKFTEFKRTCIKSQRILLTFRPIKEEVINKIEEVEQKTNDCNDEIENWTFDDGSLDNGPLQIHFTENECSNELIIKVEEEEPKGKNENVFVTTAFADATRNSTDNNRVEIPKQRNKLTCKFCNKEFYHRNMFDLHMSVHTRTAHLETHKENRERQYTCEHCGKKFYTKKCILSHFSRCHTGRKFICQICSYPFTDKYNLSKHLQSHEGRKCFKCQICGKSFATRQISVEHQRIHSGERPYSCTYCTKTFISKKRLTEHLRTHTGEKPHKCFVCDHSFTQRGTLTRHMKIHTKSLIN</sequence>
<feature type="binding site" evidence="9">
    <location>
        <position position="8"/>
    </location>
    <ligand>
        <name>Zn(2+)</name>
        <dbReference type="ChEBI" id="CHEBI:29105"/>
    </ligand>
</feature>